<dbReference type="Proteomes" id="UP001042704">
    <property type="component" value="Chromosome"/>
</dbReference>
<reference evidence="1" key="2">
    <citation type="submission" date="2019-02" db="EMBL/GenBank/DDBJ databases">
        <authorList>
            <person name="Chen S.-C."/>
            <person name="Chien H.-H."/>
            <person name="Lai M.-C."/>
        </authorList>
    </citation>
    <scope>NUCLEOTIDE SEQUENCE</scope>
    <source>
        <strain evidence="1">N2F9704</strain>
    </source>
</reference>
<protein>
    <submittedName>
        <fullName evidence="1">Uncharacterized protein</fullName>
    </submittedName>
</protein>
<proteinExistence type="predicted"/>
<dbReference type="EMBL" id="CP036172">
    <property type="protein sequence ID" value="QSZ67191.1"/>
    <property type="molecule type" value="Genomic_DNA"/>
</dbReference>
<evidence type="ECO:0000313" key="2">
    <source>
        <dbReference type="Proteomes" id="UP001042704"/>
    </source>
</evidence>
<organism evidence="1 2">
    <name type="scientific">Methanofollis aquaemaris</name>
    <dbReference type="NCBI Taxonomy" id="126734"/>
    <lineage>
        <taxon>Archaea</taxon>
        <taxon>Methanobacteriati</taxon>
        <taxon>Methanobacteriota</taxon>
        <taxon>Stenosarchaea group</taxon>
        <taxon>Methanomicrobia</taxon>
        <taxon>Methanomicrobiales</taxon>
        <taxon>Methanomicrobiaceae</taxon>
        <taxon>Methanofollis</taxon>
    </lineage>
</organism>
<name>A0A8A3S647_9EURY</name>
<gene>
    <name evidence="1" type="ORF">RJ40_06600</name>
</gene>
<dbReference type="AlphaFoldDB" id="A0A8A3S647"/>
<evidence type="ECO:0000313" key="1">
    <source>
        <dbReference type="EMBL" id="QSZ67191.1"/>
    </source>
</evidence>
<reference evidence="1" key="1">
    <citation type="journal article" date="2001" name="Int. J. Syst. Evol. Microbiol.">
        <title>Methanofollis aquaemaris sp. nov., a methanogen isolated from an aquaculture fish pond.</title>
        <authorList>
            <person name="Lai M.C."/>
            <person name="Chen S.C."/>
        </authorList>
    </citation>
    <scope>NUCLEOTIDE SEQUENCE</scope>
    <source>
        <strain evidence="1">N2F9704</strain>
    </source>
</reference>
<dbReference type="KEGG" id="maqe:RJ40_06600"/>
<accession>A0A8A3S647</accession>
<keyword evidence="2" id="KW-1185">Reference proteome</keyword>
<sequence length="292" mass="33699">MRWTFSMLIAMLLIGMAIVPSVSAEEMETNQTQNIDGLQPSVESHIYYVKDDGQFSRQHTKEEYYAENQEYFKFLSEEMGEDIAYKILDREYEESKIIPPGIREGMNALNTDESGYQIVQVRDDPVFMWPYNNHHPTPNGIVGCINVIFYNKDRSEFAYDLKKTAGWEGTTGSPEWSGRGESLSNFEWTQASPLDRNAHIQDGDFYRDRYHLILFDGYPSQDLDWCYGNCHYEKWDGDQITHVAYPNCLNDGRDHLVDAVENKLDWSSSGTVDLSNSWSGMFNGRAALIELR</sequence>